<gene>
    <name evidence="1" type="ORF">BCV71DRAFT_167409</name>
</gene>
<reference evidence="1 2" key="1">
    <citation type="journal article" date="2016" name="Proc. Natl. Acad. Sci. U.S.A.">
        <title>Lipid metabolic changes in an early divergent fungus govern the establishment of a mutualistic symbiosis with endobacteria.</title>
        <authorList>
            <person name="Lastovetsky O.A."/>
            <person name="Gaspar M.L."/>
            <person name="Mondo S.J."/>
            <person name="LaButti K.M."/>
            <person name="Sandor L."/>
            <person name="Grigoriev I.V."/>
            <person name="Henry S.A."/>
            <person name="Pawlowska T.E."/>
        </authorList>
    </citation>
    <scope>NUCLEOTIDE SEQUENCE [LARGE SCALE GENOMIC DNA]</scope>
    <source>
        <strain evidence="1 2">ATCC 11559</strain>
    </source>
</reference>
<organism evidence="1 2">
    <name type="scientific">Rhizopus microsporus</name>
    <dbReference type="NCBI Taxonomy" id="58291"/>
    <lineage>
        <taxon>Eukaryota</taxon>
        <taxon>Fungi</taxon>
        <taxon>Fungi incertae sedis</taxon>
        <taxon>Mucoromycota</taxon>
        <taxon>Mucoromycotina</taxon>
        <taxon>Mucoromycetes</taxon>
        <taxon>Mucorales</taxon>
        <taxon>Mucorineae</taxon>
        <taxon>Rhizopodaceae</taxon>
        <taxon>Rhizopus</taxon>
    </lineage>
</organism>
<feature type="non-terminal residue" evidence="1">
    <location>
        <position position="1"/>
    </location>
</feature>
<protein>
    <submittedName>
        <fullName evidence="1">Uncharacterized protein</fullName>
    </submittedName>
</protein>
<dbReference type="EMBL" id="KV921270">
    <property type="protein sequence ID" value="ORE22164.1"/>
    <property type="molecule type" value="Genomic_DNA"/>
</dbReference>
<dbReference type="AlphaFoldDB" id="A0A1X0SCZ9"/>
<proteinExistence type="predicted"/>
<evidence type="ECO:0000313" key="1">
    <source>
        <dbReference type="EMBL" id="ORE22164.1"/>
    </source>
</evidence>
<accession>A0A1X0SCZ9</accession>
<feature type="non-terminal residue" evidence="1">
    <location>
        <position position="56"/>
    </location>
</feature>
<name>A0A1X0SCZ9_RHIZD</name>
<dbReference type="Proteomes" id="UP000242381">
    <property type="component" value="Unassembled WGS sequence"/>
</dbReference>
<sequence>KMGLRYNSQYSMMKVNRFHFKSDWLDDILLLPSILENTNQIKQIIEIAITNLHQAV</sequence>
<evidence type="ECO:0000313" key="2">
    <source>
        <dbReference type="Proteomes" id="UP000242381"/>
    </source>
</evidence>